<comment type="caution">
    <text evidence="1">The sequence shown here is derived from an EMBL/GenBank/DDBJ whole genome shotgun (WGS) entry which is preliminary data.</text>
</comment>
<dbReference type="AlphaFoldDB" id="A0A8K0G599"/>
<sequence length="67" mass="8236">MITQRRKKWCKQKLFGEIIQRDLQFFNLKILPKLKDFNYTCMPLAQVDPRHTRDLKIRNLPRQTFDT</sequence>
<protein>
    <submittedName>
        <fullName evidence="1">Uncharacterized protein</fullName>
    </submittedName>
</protein>
<keyword evidence="2" id="KW-1185">Reference proteome</keyword>
<reference evidence="1" key="1">
    <citation type="submission" date="2019-08" db="EMBL/GenBank/DDBJ databases">
        <title>The genome of the North American firefly Photinus pyralis.</title>
        <authorList>
            <consortium name="Photinus pyralis genome working group"/>
            <person name="Fallon T.R."/>
            <person name="Sander Lower S.E."/>
            <person name="Weng J.-K."/>
        </authorList>
    </citation>
    <scope>NUCLEOTIDE SEQUENCE</scope>
    <source>
        <strain evidence="1">TRF0915ILg1</strain>
        <tissue evidence="1">Whole body</tissue>
    </source>
</reference>
<dbReference type="Proteomes" id="UP000801492">
    <property type="component" value="Unassembled WGS sequence"/>
</dbReference>
<accession>A0A8K0G599</accession>
<proteinExistence type="predicted"/>
<organism evidence="1 2">
    <name type="scientific">Ignelater luminosus</name>
    <name type="common">Cucubano</name>
    <name type="synonym">Pyrophorus luminosus</name>
    <dbReference type="NCBI Taxonomy" id="2038154"/>
    <lineage>
        <taxon>Eukaryota</taxon>
        <taxon>Metazoa</taxon>
        <taxon>Ecdysozoa</taxon>
        <taxon>Arthropoda</taxon>
        <taxon>Hexapoda</taxon>
        <taxon>Insecta</taxon>
        <taxon>Pterygota</taxon>
        <taxon>Neoptera</taxon>
        <taxon>Endopterygota</taxon>
        <taxon>Coleoptera</taxon>
        <taxon>Polyphaga</taxon>
        <taxon>Elateriformia</taxon>
        <taxon>Elateroidea</taxon>
        <taxon>Elateridae</taxon>
        <taxon>Agrypninae</taxon>
        <taxon>Pyrophorini</taxon>
        <taxon>Ignelater</taxon>
    </lineage>
</organism>
<gene>
    <name evidence="1" type="ORF">ILUMI_19759</name>
</gene>
<name>A0A8K0G599_IGNLU</name>
<dbReference type="EMBL" id="VTPC01087753">
    <property type="protein sequence ID" value="KAF2886411.1"/>
    <property type="molecule type" value="Genomic_DNA"/>
</dbReference>
<dbReference type="OrthoDB" id="6781756at2759"/>
<evidence type="ECO:0000313" key="1">
    <source>
        <dbReference type="EMBL" id="KAF2886411.1"/>
    </source>
</evidence>
<evidence type="ECO:0000313" key="2">
    <source>
        <dbReference type="Proteomes" id="UP000801492"/>
    </source>
</evidence>